<gene>
    <name evidence="4" type="primary">GOLGB1</name>
    <name evidence="4" type="ORF">L345_11987</name>
</gene>
<feature type="region of interest" description="Disordered" evidence="2">
    <location>
        <begin position="1"/>
        <end position="24"/>
    </location>
</feature>
<feature type="compositionally biased region" description="Basic and acidic residues" evidence="2">
    <location>
        <begin position="2805"/>
        <end position="2830"/>
    </location>
</feature>
<feature type="coiled-coil region" evidence="1">
    <location>
        <begin position="2072"/>
        <end position="2233"/>
    </location>
</feature>
<accession>V8NL40</accession>
<feature type="coiled-coil region" evidence="1">
    <location>
        <begin position="1258"/>
        <end position="1306"/>
    </location>
</feature>
<feature type="coiled-coil region" evidence="1">
    <location>
        <begin position="256"/>
        <end position="283"/>
    </location>
</feature>
<feature type="coiled-coil region" evidence="1">
    <location>
        <begin position="1177"/>
        <end position="1211"/>
    </location>
</feature>
<keyword evidence="1" id="KW-0175">Coiled coil</keyword>
<feature type="non-terminal residue" evidence="4">
    <location>
        <position position="1"/>
    </location>
</feature>
<feature type="coiled-coil region" evidence="1">
    <location>
        <begin position="1802"/>
        <end position="1843"/>
    </location>
</feature>
<feature type="coiled-coil region" evidence="1">
    <location>
        <begin position="1662"/>
        <end position="1772"/>
    </location>
</feature>
<dbReference type="PANTHER" id="PTHR18887">
    <property type="entry name" value="GOLGI-ASSOCIATED PROTEIN GCP360-RELATED"/>
    <property type="match status" value="1"/>
</dbReference>
<dbReference type="EMBL" id="AZIM01003362">
    <property type="protein sequence ID" value="ETE62257.1"/>
    <property type="molecule type" value="Genomic_DNA"/>
</dbReference>
<feature type="coiled-coil region" evidence="1">
    <location>
        <begin position="2940"/>
        <end position="2967"/>
    </location>
</feature>
<proteinExistence type="predicted"/>
<reference evidence="4 5" key="1">
    <citation type="journal article" date="2013" name="Proc. Natl. Acad. Sci. U.S.A.">
        <title>The king cobra genome reveals dynamic gene evolution and adaptation in the snake venom system.</title>
        <authorList>
            <person name="Vonk F.J."/>
            <person name="Casewell N.R."/>
            <person name="Henkel C.V."/>
            <person name="Heimberg A.M."/>
            <person name="Jansen H.J."/>
            <person name="McCleary R.J."/>
            <person name="Kerkkamp H.M."/>
            <person name="Vos R.A."/>
            <person name="Guerreiro I."/>
            <person name="Calvete J.J."/>
            <person name="Wuster W."/>
            <person name="Woods A.E."/>
            <person name="Logan J.M."/>
            <person name="Harrison R.A."/>
            <person name="Castoe T.A."/>
            <person name="de Koning A.P."/>
            <person name="Pollock D.D."/>
            <person name="Yandell M."/>
            <person name="Calderon D."/>
            <person name="Renjifo C."/>
            <person name="Currier R.B."/>
            <person name="Salgado D."/>
            <person name="Pla D."/>
            <person name="Sanz L."/>
            <person name="Hyder A.S."/>
            <person name="Ribeiro J.M."/>
            <person name="Arntzen J.W."/>
            <person name="van den Thillart G.E."/>
            <person name="Boetzer M."/>
            <person name="Pirovano W."/>
            <person name="Dirks R.P."/>
            <person name="Spaink H.P."/>
            <person name="Duboule D."/>
            <person name="McGlinn E."/>
            <person name="Kini R.M."/>
            <person name="Richardson M.K."/>
        </authorList>
    </citation>
    <scope>NUCLEOTIDE SEQUENCE</scope>
    <source>
        <tissue evidence="4">Blood</tissue>
    </source>
</reference>
<feature type="coiled-coil region" evidence="1">
    <location>
        <begin position="728"/>
        <end position="873"/>
    </location>
</feature>
<keyword evidence="3" id="KW-0472">Membrane</keyword>
<evidence type="ECO:0000256" key="1">
    <source>
        <dbReference type="SAM" id="Coils"/>
    </source>
</evidence>
<feature type="coiled-coil region" evidence="1">
    <location>
        <begin position="2274"/>
        <end position="2634"/>
    </location>
</feature>
<feature type="coiled-coil region" evidence="1">
    <location>
        <begin position="3162"/>
        <end position="3421"/>
    </location>
</feature>
<evidence type="ECO:0000256" key="3">
    <source>
        <dbReference type="SAM" id="Phobius"/>
    </source>
</evidence>
<feature type="coiled-coil region" evidence="1">
    <location>
        <begin position="1952"/>
        <end position="2025"/>
    </location>
</feature>
<dbReference type="PANTHER" id="PTHR18887:SF4">
    <property type="entry name" value="GOLGIN SUBFAMILY B MEMBER 1-LIKE"/>
    <property type="match status" value="1"/>
</dbReference>
<comment type="caution">
    <text evidence="4">The sequence shown here is derived from an EMBL/GenBank/DDBJ whole genome shotgun (WGS) entry which is preliminary data.</text>
</comment>
<feature type="coiled-coil region" evidence="1">
    <location>
        <begin position="3479"/>
        <end position="3742"/>
    </location>
</feature>
<dbReference type="InterPro" id="IPR026202">
    <property type="entry name" value="GOLGB1"/>
</dbReference>
<feature type="coiled-coil region" evidence="1">
    <location>
        <begin position="1353"/>
        <end position="1527"/>
    </location>
</feature>
<sequence>MWRWGSGDDSVPKSEVHGSSQVASMSMADLTEQLAQTKQLVAQLKELVKEKDNDLHNKDKQLKEEKEASDTKISKLKLQNKAKVASLTSQLEELKKQIPGNAAQDGKSGQKRVRSIFNKFYSWRTVDAFQNIATEASLKLATLATGATAAMLKSDQDSAAANRGKILVLRKKVEELETLNAQKNEELQKKIAELDAAHQRGAELDAMLAEQQKKLTEKEAYIIDLQLACGSTNDAKEVLIHNNELKKQISTKETSLQSMQILVQNLTRKVGDSEERCSLLQEQIASLKSFQNKEKEHFQEREAMYTQNIRMFQNIIQEKEKELMKLAQKHEQELFKVAAKSDASADLEQLLKALKQKLHEKEEVMLGRTQVIVMLQQELDGKDQQLKEMNEQLNRLVSEKDNLQSKLDAEKHIMRAQLRDMIEKHENEMRKAREKYNADHQEIQETHETELQEKDQTLLQLQKKIDELISRHESSLEQAVDLDAIIKQKLEHLEAQVKLKTEDASKSEAKFLKMKAWSKSRIRQLEDELKNVTPMNSSITALQDQISELKNEKEELQSTLHTYLEYKTQNEELLAKLEIYEEQQRKLQADLEQVTKRAASQASESGSADELQSPLLEWQEAVSESEDMHPEIREEKTAMALRMAQIEEEREAIVSGQQELEEELATGQGIGRMPLERKKTTQSSRKLQEDYGFDGKQCYEELNITLDSTDSNEGENMGGWWPEYTSPSTGLRTVVEELELERNNLQEQILFLEERCGDLEDKLQLQGRMEALQNENDRLRSQLAQLRNQQTRDAEKHQLVLSNLNEQLKGLNERNSLFETLLAEKEQKLSSAVERLEQIEDIRKLLQEKDLLNKELSEILLQNEQKLEDVLKKCSSYGVECSEQKIVINELTEKVSVFKEKTAKQDADMQLIQQDLEQTNEELDRLNTSHLEERSQLIQDLQRREREIDNLREMLIEKDKEISDLSLNMSEYSEQIRCKEDEIREMERALSKAEKEVQLLKDIQTTDMKDASIKFSELNEKLRTIESELAIVKVENEAKTKENLDLTKQVNEASKSVKELHSEMKNHDIAYSNQLLECESQIKLLKEQISKSTEKVQETEIKCGEEIEQLRIQLDEHIAAKEKLNNLLQERENKEQSFVNELKSVKELYNQVIVESAKKDEELSNVSRQLAEHTEHLEIAKKSVQEKTEVIMSLKDKLKAIEQQNEEEKRKFLGELDNKEMEWKKIKDELQVKYEIMNKLEMEKQANILTTKQLVAAVEQKENDLASQIKVTEDLRNELHVMEKEKQQLVNENESLSKLLDVKECELLKGAQCIEEMESKIIGSDKEHEQLILEINQDRRKLRSKVKELSIFVKEKEDLITEKEKKCETLDEQLSEKTELTEQLHQEILSLNTQLKVAKDRELAKEEMLRKEESEYSKMVQQLSCEKEKVLSLQKQVQDLEMDLNEKSKSLEEKDRQYETLLKQIKEKQADMVALERELEKLQGIGQQLSHQLEEKNAALLSQGLELEELHRQIVKKTEEHAALSDKLALLAKEVDILKCEKENTLALCSTKSGECETLHHQLIKHQSEIVSIKHEAHILKLENENFKRNIETINSALVKKCGGVALLNEQNDYNILPFVDYIDSLLTEIETLKSNFHDKQSLLSQREVLIQHIKDNKDLEEKQYLQTISNLQNKVQTLDCESDKFKLEIQEKNENLQKQAQDLKLFKDKSEESELLRFQLSENMKIISDLHCQLKNMTEKIEELNKLITEKDTLLKQKEEEYVNLQALNSETCCMQQKTIESLLSEEAQLKASILEKELLVNNISSLNNTLNAELQDKKNEYETLKKQATNVEELNLSLKKEMFVQEKLINDISQTLSEKQGSALDNANLVKQVREELKTNEEKDQLILQLHDQINKLTQQIQKLQDKAQEKDNAFLSLQDKFAVQYEQRSELSAVLNEKEQLIDSLRSSLNEKDVDMQLAESNVQALNNEVELLREELEKSAVSLKKHLDGKDESIATSHKKINSLSVELESAKLEHRKALEQGDQWQHKFEQREMDLQVVQEKHTEQIKHIEYLNSELNIISSKTTQECHNYILSIEKLQQQIDSLTNDNAVLQDNFIKLSEENKELVKCQNQLQQKSSEVEELHKKIETSENESQIHLHAISMQLENEREQLLMQVSVKNQEISELKLNIEKLEQNLLGLENRRVVELDRATQKIKISLEQVSSLKDNMKSKDTEIQSLQQEHEIINKELFKCLSSLLSSRYFTSNNDNEAGQQPTETKAVLEKIFILINSILSKEVEAIELQQRFLEKEEEVSHLNDQLKNMQSLWEEKMIVQKNDFQNIRDAQQSEIELLSNRLSTAEEALGKQLFVCKENEFALTEMKKQDIFLQGKMEKLEEELQDSCKTLNNKCEEVEKLLEDLECKNQMIENLNSETTQQKDLIATLNQQLKEKDCSVTQIMESRLNEMVKFSEEKNELSLKLQQLQGMQNSMAEETNLLLQQIEEHKKKIELNQIVLTNKEATIKDLLNEKEQTNAALEKLSQEKETLKKKLQAALIIRKDLTQKIKKFEKSDQEYSEREYNKTQHLLEQIDELRKQSKNLESQLNELKEQLLEKDSRIDDMNKTLSSKTTSLEMLQKEVIRLKETIAEQKSMSDQNLIRLNEKDSLLAKMQSLLSEKEKTYAEKYSQLLLTIENLKIEASKKEETCKEMNSSEAGVNTEEPFSNGAHCPSEINQLEKEKELLHKKMQVLLAARKESTKTIQKQKEEYAKLLANFDELTKSFMCIKEDYKALQIIHQRKCEGFESTTSSLHTLHEDFENATTLHDGESTKQKTLESEEMEKKSPVMVEKPESLSKVAVKEDENYHSLMKEKETLKKELRQKSHELDRKEHELMKLKFSVEQLEQQCKQDNDSMVNQGDYLRQQLETYKDEWTDVRAIIETISETAVSHKISDGDDLEQIERLKHDVQQANIQISEQDEEIKKLSDSLNDFTGKIDHGKEIMKEISQVQQNLSKNQEEAKRFKLVFEDLRQKMDEYTSNTEKPTKQLFNMKEELRNVHEENKKLSIELNMLREKGLLVSNTNENMVHDKSSKNSETTWLHFDNVQPSSVQDADISNPLLDVSYVDKDSLDFTCTTGITSERQKNQDHLPLEITMGQNVNVENCQLQQQKCEEKIGDHLQRKLQAALISRKEARKENKVLKDQTEALMLENKELVNKTNALERLVSELSREKQDLNEILCKKEVLATENASLLIENENLTAACESLKSTMETIAQEKEAFSFQLNSLKDSQTVELTSWKAKHNELKEEYESLLQAYENVSSKIAEMRQIIDVTRKEKQEALHKLSLKESDKQELQKLLQEARDENTIVKDQLEQLVESKSKEIIELYTEAEEQASKHKLNLEEHKKKIDESAVQNNKLIEENIHLKEVCETLKQDLEKNQKENVSLWEDFNRIKSALKDLQIQLGLNKFDVSSEISERDSLAKCIHLLAEEILGKKEESVHILKQENKIISERLKDQETDNLFKLENCSKNFNQEILSLDEKIKILEDDKSLLQEELENVQEISYKVKNEKEFLETELLNHVKKLDQMTDSLNAKELQINVLTQQLEDIESEKSSTIREKEEQQQVIRVFEEKIKSAQRDNNGTKNKTKELQELLKEKQQEINQLQTDSIKYQVIILDLEKSLKLSQTRNEKTEKDLSNVEEKLTKSNEELQNLAEKVSLQKILLDEANAKIEKLAIENLNSKKELKKKEKQILVQKRQYENQVEHGLQKLKTTSPKEWTKLEEKFHILQREKEEILGEHHMQKEADIRDSQNKNLQNELNDDLARLAAFPYSVPRDRDRVIENKQQQTETSDRLITSLQEKAEVKMSQIQESELKSSVSEEAKSVMEAPVDSHNFNELSQIKAENITLWNKLHMLTTALASKEDALHMLIKENRSLNHLIKNNTVEKEMEALKKNLTRKEQETQQLLLEKSEIEAELEKQLAISDQMKIMLNKKDTEISVLISSKDTDTSGYLTQIQTMHPQQILDYEQQIKCLQIAKEQSDETCQKMQNELKNVQVNVDKASQDRAEIASEIDTLKKAMSSLQNDRDSLFSKHKYLECEHRDALSEKEKLITDSANETRTLKQEIRKLLNQIDDLHSENAMLTAQLLKYREDLNQVLSLKDNQLKELLTEKLDYIKSLQQEKCELLKKMKELQLSMKVQEEIIEPLRLENGKLTSKVCDLEILIASINKMHLEENRLDQKKEPHIDSGPEESLERLPALQELVIKEKINRDCDARLLDNETIGLPQRLLEVQLQNKELRSELESFGKAMTALQRDRERLMEDFKVFQSKSTSELAYEKKQVDKYKAELKDFKSSILGVMEKNAFLSQMLLKTEGNFTLHQLTDEFENLCKRLKTQNLEISRLSSECETYVQQMNAFSKAMASLQDDRDRLLRELSKLRVAHEAKQGSNPVSIPYDCNSEISSLKHNLKSLQVDRDRLAKEGTNSATTDILKLKAKVDELERDLNQTKAFQEEAEKERASYHNEVVALRKENHRLLTESQALQNQFQVSLVEKEKQVAELKKVYHEVTQRAISPGSHYSVKGLESVTLAGNTDVSDQVKHLLAERTHLQSELQRCFQELHQRELKFQQINSKVMQSVQENAVLSAQLKMVSQTLQDNQLRYNDLQNRYLQLERDYQIQVASAQDNTQNDLPTEVPPGAPQERAAVTVEIDDMELSQLKKRLVDLEGQRNSEQQTIIRLTERLSEERNRRKVAEDALGLSEEQIKRLEMITYRSSPRDYAVQMESDEEREALVINPNEHIVMQKVKGGAHSIRRWIRGRSIFCSKLLTSRAKSRYLFLGYLVMLHLLVVLCLTGVL</sequence>
<feature type="coiled-coil region" evidence="1">
    <location>
        <begin position="4694"/>
        <end position="4735"/>
    </location>
</feature>
<keyword evidence="3" id="KW-1133">Transmembrane helix</keyword>
<feature type="coiled-coil region" evidence="1">
    <location>
        <begin position="909"/>
        <end position="1141"/>
    </location>
</feature>
<evidence type="ECO:0000313" key="5">
    <source>
        <dbReference type="Proteomes" id="UP000018936"/>
    </source>
</evidence>
<feature type="coiled-coil region" evidence="1">
    <location>
        <begin position="539"/>
        <end position="597"/>
    </location>
</feature>
<feature type="coiled-coil region" evidence="1">
    <location>
        <begin position="2838"/>
        <end position="2886"/>
    </location>
</feature>
<feature type="transmembrane region" description="Helical" evidence="3">
    <location>
        <begin position="4814"/>
        <end position="4834"/>
    </location>
</feature>
<feature type="coiled-coil region" evidence="1">
    <location>
        <begin position="166"/>
        <end position="200"/>
    </location>
</feature>
<feature type="region of interest" description="Disordered" evidence="2">
    <location>
        <begin position="2804"/>
        <end position="2830"/>
    </location>
</feature>
<feature type="region of interest" description="Disordered" evidence="2">
    <location>
        <begin position="52"/>
        <end position="71"/>
    </location>
</feature>
<name>V8NL40_OPHHA</name>
<keyword evidence="5" id="KW-1185">Reference proteome</keyword>
<evidence type="ECO:0000256" key="2">
    <source>
        <dbReference type="SAM" id="MobiDB-lite"/>
    </source>
</evidence>
<dbReference type="Proteomes" id="UP000018936">
    <property type="component" value="Unassembled WGS sequence"/>
</dbReference>
<feature type="coiled-coil region" evidence="1">
    <location>
        <begin position="3922"/>
        <end position="3956"/>
    </location>
</feature>
<feature type="coiled-coil region" evidence="1">
    <location>
        <begin position="4011"/>
        <end position="4151"/>
    </location>
</feature>
<feature type="coiled-coil region" evidence="1">
    <location>
        <begin position="4359"/>
        <end position="4550"/>
    </location>
</feature>
<organism evidence="4 5">
    <name type="scientific">Ophiophagus hannah</name>
    <name type="common">King cobra</name>
    <name type="synonym">Naja hannah</name>
    <dbReference type="NCBI Taxonomy" id="8665"/>
    <lineage>
        <taxon>Eukaryota</taxon>
        <taxon>Metazoa</taxon>
        <taxon>Chordata</taxon>
        <taxon>Craniata</taxon>
        <taxon>Vertebrata</taxon>
        <taxon>Euteleostomi</taxon>
        <taxon>Lepidosauria</taxon>
        <taxon>Squamata</taxon>
        <taxon>Bifurcata</taxon>
        <taxon>Unidentata</taxon>
        <taxon>Episquamata</taxon>
        <taxon>Toxicofera</taxon>
        <taxon>Serpentes</taxon>
        <taxon>Colubroidea</taxon>
        <taxon>Elapidae</taxon>
        <taxon>Elapinae</taxon>
        <taxon>Ophiophagus</taxon>
    </lineage>
</organism>
<protein>
    <submittedName>
        <fullName evidence="4">Golgin subfamily B member 1</fullName>
    </submittedName>
</protein>
<feature type="coiled-coil region" evidence="1">
    <location>
        <begin position="2999"/>
        <end position="3054"/>
    </location>
</feature>
<keyword evidence="3" id="KW-0812">Transmembrane</keyword>
<feature type="coiled-coil region" evidence="1">
    <location>
        <begin position="4627"/>
        <end position="4654"/>
    </location>
</feature>
<feature type="coiled-coil region" evidence="1">
    <location>
        <begin position="1882"/>
        <end position="1923"/>
    </location>
</feature>
<evidence type="ECO:0000313" key="4">
    <source>
        <dbReference type="EMBL" id="ETE62257.1"/>
    </source>
</evidence>
<feature type="coiled-coil region" evidence="1">
    <location>
        <begin position="309"/>
        <end position="510"/>
    </location>
</feature>
<dbReference type="OrthoDB" id="2441647at2759"/>
<feature type="coiled-coil region" evidence="1">
    <location>
        <begin position="2667"/>
        <end position="2762"/>
    </location>
</feature>
<dbReference type="GO" id="GO:0005794">
    <property type="term" value="C:Golgi apparatus"/>
    <property type="evidence" value="ECO:0007669"/>
    <property type="project" value="InterPro"/>
</dbReference>